<dbReference type="PROSITE" id="PS50109">
    <property type="entry name" value="HIS_KIN"/>
    <property type="match status" value="1"/>
</dbReference>
<organism evidence="11 12">
    <name type="scientific">Pelovirga terrestris</name>
    <dbReference type="NCBI Taxonomy" id="2771352"/>
    <lineage>
        <taxon>Bacteria</taxon>
        <taxon>Pseudomonadati</taxon>
        <taxon>Thermodesulfobacteriota</taxon>
        <taxon>Desulfuromonadia</taxon>
        <taxon>Geobacterales</taxon>
        <taxon>Geobacteraceae</taxon>
        <taxon>Pelovirga</taxon>
    </lineage>
</organism>
<keyword evidence="12" id="KW-1185">Reference proteome</keyword>
<dbReference type="SUPFAM" id="SSF55781">
    <property type="entry name" value="GAF domain-like"/>
    <property type="match status" value="1"/>
</dbReference>
<dbReference type="InterPro" id="IPR003594">
    <property type="entry name" value="HATPase_dom"/>
</dbReference>
<comment type="caution">
    <text evidence="11">The sequence shown here is derived from an EMBL/GenBank/DDBJ whole genome shotgun (WGS) entry which is preliminary data.</text>
</comment>
<dbReference type="EMBL" id="JACWUN010000001">
    <property type="protein sequence ID" value="MBD1399112.1"/>
    <property type="molecule type" value="Genomic_DNA"/>
</dbReference>
<dbReference type="Pfam" id="PF02518">
    <property type="entry name" value="HATPase_c"/>
    <property type="match status" value="1"/>
</dbReference>
<feature type="transmembrane region" description="Helical" evidence="9">
    <location>
        <begin position="239"/>
        <end position="262"/>
    </location>
</feature>
<sequence>MLTEILLWLTILLCPLAVLVLLARRCFTVATLFFIAALISLAWLSYIDLSSLRWPERLYGLRNIGLPLEVVVVFACYFYTKTSFRDNSRIYRGVGFWLAILLFIALFVYALVTPSLHLIFSPDFADELILFLTTPGFFIYLILMLVLVFGLVQLERTLAGLHELQRWKVKLEVLASGLLMAAFALYFSHSLLFRSINVNYLSIRSVAVAVAVALFCYSRLARGDGARLALSRGIAHRSFVLLLVGGYLILLGTIGGGLRYLNIGDAKVLINILLLVGSLALAAVFLSERLRRKLKVLLQKNFYQSKYDYREQWERFSHYATGGGSLTEIQNAILDHFCSVLACKGAALYLYDDEQNHFAPAASFNFPRDWRPFLPDDPVIGQFAKKDWILNLRDDSPDLQGSLLETICEPDIFLIVPLFFDDELAGFILLGEQVNPDELLSFEDYDMLRMLARQSIATIQGLRLADQLVVARELAAIGKVSTFVLHDLKNQVSGLSLLMENAAEHIENPEFQQDMLETIGNTVSNMKSLITRLKGLKEKPQLAVSSVPLSNIIAEAAGTIGGTIHIDGDQDILVAVDEEEIYKVIVNLLVNAREATLDGRSVDISYGADQLQAWIKIKDAGCGMSAEFIRTHLFKPFETTKKHGFGIGLYQCQQIVTAHNGEILVASREGEGTVFTVRLPLAFDMRPS</sequence>
<keyword evidence="7" id="KW-0067">ATP-binding</keyword>
<feature type="domain" description="Histidine kinase" evidence="10">
    <location>
        <begin position="483"/>
        <end position="683"/>
    </location>
</feature>
<dbReference type="GO" id="GO:0005524">
    <property type="term" value="F:ATP binding"/>
    <property type="evidence" value="ECO:0007669"/>
    <property type="project" value="UniProtKB-KW"/>
</dbReference>
<feature type="transmembrane region" description="Helical" evidence="9">
    <location>
        <begin position="59"/>
        <end position="79"/>
    </location>
</feature>
<evidence type="ECO:0000313" key="11">
    <source>
        <dbReference type="EMBL" id="MBD1399112.1"/>
    </source>
</evidence>
<evidence type="ECO:0000259" key="10">
    <source>
        <dbReference type="PROSITE" id="PS50109"/>
    </source>
</evidence>
<feature type="transmembrane region" description="Helical" evidence="9">
    <location>
        <begin position="128"/>
        <end position="152"/>
    </location>
</feature>
<comment type="catalytic activity">
    <reaction evidence="1">
        <text>ATP + protein L-histidine = ADP + protein N-phospho-L-histidine.</text>
        <dbReference type="EC" id="2.7.13.3"/>
    </reaction>
</comment>
<dbReference type="SUPFAM" id="SSF55874">
    <property type="entry name" value="ATPase domain of HSP90 chaperone/DNA topoisomerase II/histidine kinase"/>
    <property type="match status" value="1"/>
</dbReference>
<dbReference type="SMART" id="SM00065">
    <property type="entry name" value="GAF"/>
    <property type="match status" value="1"/>
</dbReference>
<dbReference type="SMART" id="SM00387">
    <property type="entry name" value="HATPase_c"/>
    <property type="match status" value="1"/>
</dbReference>
<evidence type="ECO:0000256" key="9">
    <source>
        <dbReference type="SAM" id="Phobius"/>
    </source>
</evidence>
<dbReference type="InterPro" id="IPR036890">
    <property type="entry name" value="HATPase_C_sf"/>
</dbReference>
<dbReference type="RefSeq" id="WP_191153391.1">
    <property type="nucleotide sequence ID" value="NZ_JACWUN010000001.1"/>
</dbReference>
<accession>A0A8J6QL83</accession>
<keyword evidence="3" id="KW-0597">Phosphoprotein</keyword>
<evidence type="ECO:0000256" key="5">
    <source>
        <dbReference type="ARBA" id="ARBA00022741"/>
    </source>
</evidence>
<dbReference type="InterPro" id="IPR014265">
    <property type="entry name" value="XrtA/PrsK"/>
</dbReference>
<dbReference type="Gene3D" id="3.30.450.40">
    <property type="match status" value="1"/>
</dbReference>
<dbReference type="Gene3D" id="3.30.565.10">
    <property type="entry name" value="Histidine kinase-like ATPase, C-terminal domain"/>
    <property type="match status" value="1"/>
</dbReference>
<keyword evidence="9" id="KW-0472">Membrane</keyword>
<feature type="transmembrane region" description="Helical" evidence="9">
    <location>
        <begin position="268"/>
        <end position="286"/>
    </location>
</feature>
<dbReference type="Pfam" id="PF13492">
    <property type="entry name" value="GAF_3"/>
    <property type="match status" value="1"/>
</dbReference>
<feature type="transmembrane region" description="Helical" evidence="9">
    <location>
        <begin position="173"/>
        <end position="192"/>
    </location>
</feature>
<evidence type="ECO:0000256" key="2">
    <source>
        <dbReference type="ARBA" id="ARBA00012438"/>
    </source>
</evidence>
<feature type="transmembrane region" description="Helical" evidence="9">
    <location>
        <begin position="29"/>
        <end position="47"/>
    </location>
</feature>
<dbReference type="PANTHER" id="PTHR43065:SF10">
    <property type="entry name" value="PEROXIDE STRESS-ACTIVATED HISTIDINE KINASE MAK3"/>
    <property type="match status" value="1"/>
</dbReference>
<feature type="transmembrane region" description="Helical" evidence="9">
    <location>
        <begin position="91"/>
        <end position="112"/>
    </location>
</feature>
<keyword evidence="4 11" id="KW-0808">Transferase</keyword>
<feature type="transmembrane region" description="Helical" evidence="9">
    <location>
        <begin position="6"/>
        <end position="22"/>
    </location>
</feature>
<name>A0A8J6QL83_9BACT</name>
<keyword evidence="8" id="KW-0902">Two-component regulatory system</keyword>
<keyword evidence="9" id="KW-0812">Transmembrane</keyword>
<protein>
    <recommendedName>
        <fullName evidence="2">histidine kinase</fullName>
        <ecNumber evidence="2">2.7.13.3</ecNumber>
    </recommendedName>
</protein>
<evidence type="ECO:0000256" key="4">
    <source>
        <dbReference type="ARBA" id="ARBA00022679"/>
    </source>
</evidence>
<proteinExistence type="predicted"/>
<feature type="transmembrane region" description="Helical" evidence="9">
    <location>
        <begin position="198"/>
        <end position="218"/>
    </location>
</feature>
<evidence type="ECO:0000256" key="7">
    <source>
        <dbReference type="ARBA" id="ARBA00022840"/>
    </source>
</evidence>
<dbReference type="GO" id="GO:0000160">
    <property type="term" value="P:phosphorelay signal transduction system"/>
    <property type="evidence" value="ECO:0007669"/>
    <property type="project" value="UniProtKB-KW"/>
</dbReference>
<dbReference type="InterPro" id="IPR003018">
    <property type="entry name" value="GAF"/>
</dbReference>
<dbReference type="Gene3D" id="1.10.287.130">
    <property type="match status" value="1"/>
</dbReference>
<dbReference type="Proteomes" id="UP000632828">
    <property type="component" value="Unassembled WGS sequence"/>
</dbReference>
<dbReference type="NCBIfam" id="TIGR02916">
    <property type="entry name" value="PEP_his_kin"/>
    <property type="match status" value="1"/>
</dbReference>
<evidence type="ECO:0000256" key="1">
    <source>
        <dbReference type="ARBA" id="ARBA00000085"/>
    </source>
</evidence>
<dbReference type="GO" id="GO:0004673">
    <property type="term" value="F:protein histidine kinase activity"/>
    <property type="evidence" value="ECO:0007669"/>
    <property type="project" value="UniProtKB-EC"/>
</dbReference>
<dbReference type="PANTHER" id="PTHR43065">
    <property type="entry name" value="SENSOR HISTIDINE KINASE"/>
    <property type="match status" value="1"/>
</dbReference>
<dbReference type="AlphaFoldDB" id="A0A8J6QL83"/>
<dbReference type="InterPro" id="IPR004358">
    <property type="entry name" value="Sig_transdc_His_kin-like_C"/>
</dbReference>
<reference evidence="11" key="1">
    <citation type="submission" date="2020-09" db="EMBL/GenBank/DDBJ databases">
        <title>Pelobacter alkaliphilus sp. nov., a novel anaerobic arsenate-reducing bacterium from terrestrial mud volcano.</title>
        <authorList>
            <person name="Khomyakova M.A."/>
            <person name="Merkel A.Y."/>
            <person name="Slobodkin A.I."/>
        </authorList>
    </citation>
    <scope>NUCLEOTIDE SEQUENCE</scope>
    <source>
        <strain evidence="11">M08fum</strain>
    </source>
</reference>
<keyword evidence="5" id="KW-0547">Nucleotide-binding</keyword>
<evidence type="ECO:0000313" key="12">
    <source>
        <dbReference type="Proteomes" id="UP000632828"/>
    </source>
</evidence>
<dbReference type="InterPro" id="IPR005467">
    <property type="entry name" value="His_kinase_dom"/>
</dbReference>
<dbReference type="EC" id="2.7.13.3" evidence="2"/>
<keyword evidence="9" id="KW-1133">Transmembrane helix</keyword>
<dbReference type="InterPro" id="IPR029016">
    <property type="entry name" value="GAF-like_dom_sf"/>
</dbReference>
<evidence type="ECO:0000256" key="3">
    <source>
        <dbReference type="ARBA" id="ARBA00022553"/>
    </source>
</evidence>
<dbReference type="PRINTS" id="PR00344">
    <property type="entry name" value="BCTRLSENSOR"/>
</dbReference>
<gene>
    <name evidence="11" type="primary">prsK</name>
    <name evidence="11" type="ORF">ICT70_00325</name>
</gene>
<evidence type="ECO:0000256" key="8">
    <source>
        <dbReference type="ARBA" id="ARBA00023012"/>
    </source>
</evidence>
<evidence type="ECO:0000256" key="6">
    <source>
        <dbReference type="ARBA" id="ARBA00022777"/>
    </source>
</evidence>
<keyword evidence="6 11" id="KW-0418">Kinase</keyword>